<evidence type="ECO:0000313" key="2">
    <source>
        <dbReference type="EMBL" id="KAL0892220.1"/>
    </source>
</evidence>
<comment type="caution">
    <text evidence="2">The sequence shown here is derived from an EMBL/GenBank/DDBJ whole genome shotgun (WGS) entry which is preliminary data.</text>
</comment>
<evidence type="ECO:0000313" key="3">
    <source>
        <dbReference type="Proteomes" id="UP001549920"/>
    </source>
</evidence>
<dbReference type="Proteomes" id="UP001549920">
    <property type="component" value="Unassembled WGS sequence"/>
</dbReference>
<reference evidence="2 3" key="1">
    <citation type="submission" date="2024-06" db="EMBL/GenBank/DDBJ databases">
        <title>A chromosome-level genome assembly of beet webworm, Loxostege sticticalis.</title>
        <authorList>
            <person name="Zhang Y."/>
        </authorList>
    </citation>
    <scope>NUCLEOTIDE SEQUENCE [LARGE SCALE GENOMIC DNA]</scope>
    <source>
        <strain evidence="2">AQ026</strain>
        <tissue evidence="2">Whole body</tissue>
    </source>
</reference>
<protein>
    <submittedName>
        <fullName evidence="2">Uncharacterized protein</fullName>
    </submittedName>
</protein>
<sequence length="681" mass="74570">MILTGLAVFLFGTAVSAGPFIPHVKAPTEIVISKHSSADKITEYYPSTAGSPFISNFIQKGTNVFFKPQFMLSAAQMPPQIQTLIAAIEKDDCKTNLPIGPPSMLMEEPLRVVQQEIVASSKPIVTEVIEINPVENEYNQHVQPIVELTPVLETHVLELPKLPVVVEESSEERVVIPLAPELPPLELPKLPVLVEEMSPTLVQAVPETPVVVEIPPAPVLPPLDEMPKIPILVEEPEVVEVSVKPQEIPQLSVDPSLIPETYVREVVISPPEAPVLPPFEVPKPVMIEENFVYQPIEIPTAPTLPPFEMPKLSVVVEEANVVVPCPPGKETYGINIQHETIPEAPVLPPYVPELTEIVMEDKPVVIPQPPQEIKIDEEIMLTIPEAPVLSPYIPVDIPKPFLIEEPASVVVENEIEEPVVIPAAPVLPPFEMPELPVVIEEPSMVLYPSNEVHISPPVVPEVIVSPPNQIVIEEQPMVIPEAPVLPPLSLPELPVVEIEENIVPCDNVAVVEPVVIPEAPVLAPYVPSEMPTPVHEEEPVIVEVQKPVVIPSAPVLPVPVPVLPVSPVIIEETVAPCPPEKELEHKKVVMESRPIVMPTYAAPELSISDAYVSNPIILSSAPQFLVPYFPVMTEKLMKEEPTSCVHDIVVERILPKLEKSLPKAARAPVSAYLTPLRYALY</sequence>
<evidence type="ECO:0000256" key="1">
    <source>
        <dbReference type="SAM" id="SignalP"/>
    </source>
</evidence>
<feature type="chain" id="PRO_5045949100" evidence="1">
    <location>
        <begin position="18"/>
        <end position="681"/>
    </location>
</feature>
<gene>
    <name evidence="2" type="ORF">ABMA27_015408</name>
</gene>
<name>A0ABR3I7G7_LOXSC</name>
<keyword evidence="3" id="KW-1185">Reference proteome</keyword>
<feature type="signal peptide" evidence="1">
    <location>
        <begin position="1"/>
        <end position="17"/>
    </location>
</feature>
<dbReference type="EMBL" id="JBEUOH010000007">
    <property type="protein sequence ID" value="KAL0892220.1"/>
    <property type="molecule type" value="Genomic_DNA"/>
</dbReference>
<keyword evidence="1" id="KW-0732">Signal</keyword>
<accession>A0ABR3I7G7</accession>
<proteinExistence type="predicted"/>
<organism evidence="2 3">
    <name type="scientific">Loxostege sticticalis</name>
    <name type="common">Beet webworm moth</name>
    <dbReference type="NCBI Taxonomy" id="481309"/>
    <lineage>
        <taxon>Eukaryota</taxon>
        <taxon>Metazoa</taxon>
        <taxon>Ecdysozoa</taxon>
        <taxon>Arthropoda</taxon>
        <taxon>Hexapoda</taxon>
        <taxon>Insecta</taxon>
        <taxon>Pterygota</taxon>
        <taxon>Neoptera</taxon>
        <taxon>Endopterygota</taxon>
        <taxon>Lepidoptera</taxon>
        <taxon>Glossata</taxon>
        <taxon>Ditrysia</taxon>
        <taxon>Pyraloidea</taxon>
        <taxon>Crambidae</taxon>
        <taxon>Pyraustinae</taxon>
        <taxon>Loxostege</taxon>
    </lineage>
</organism>